<gene>
    <name evidence="2" type="ORF">ALT_7562</name>
</gene>
<dbReference type="EMBL" id="BCLY01000016">
    <property type="protein sequence ID" value="GAQ10241.1"/>
    <property type="molecule type" value="Genomic_DNA"/>
</dbReference>
<dbReference type="Proteomes" id="UP000051487">
    <property type="component" value="Unassembled WGS sequence"/>
</dbReference>
<dbReference type="AlphaFoldDB" id="A0AAN4PQE9"/>
<feature type="region of interest" description="Disordered" evidence="1">
    <location>
        <begin position="198"/>
        <end position="244"/>
    </location>
</feature>
<organism evidence="2 3">
    <name type="scientific">Aspergillus lentulus</name>
    <dbReference type="NCBI Taxonomy" id="293939"/>
    <lineage>
        <taxon>Eukaryota</taxon>
        <taxon>Fungi</taxon>
        <taxon>Dikarya</taxon>
        <taxon>Ascomycota</taxon>
        <taxon>Pezizomycotina</taxon>
        <taxon>Eurotiomycetes</taxon>
        <taxon>Eurotiomycetidae</taxon>
        <taxon>Eurotiales</taxon>
        <taxon>Aspergillaceae</taxon>
        <taxon>Aspergillus</taxon>
        <taxon>Aspergillus subgen. Fumigati</taxon>
    </lineage>
</organism>
<evidence type="ECO:0000313" key="2">
    <source>
        <dbReference type="EMBL" id="GAQ10241.1"/>
    </source>
</evidence>
<accession>A0AAN4PQE9</accession>
<feature type="compositionally biased region" description="Low complexity" evidence="1">
    <location>
        <begin position="219"/>
        <end position="231"/>
    </location>
</feature>
<sequence length="244" mass="26616">MPALVEFEYVWIVPVLFVAWNWQGPLLQWERPAVSGSTILVDFCPLGNRVRIFSHMSTLIMKHVKHTDLRDKATTGTWKYALKQALFNSTRSCLSAPLDRLVRLLRGHPPAPMRHPGTRWLPSWASGHGTQPASDSSSGPPAASSPPPTRGRPTTHGRKTMCPSEDLVRDVTVSRRGDYLNTGDDGGDVQAFRVRPCNCVGSANNPAADNPRPPPPPSNTAHTTADTTPAPRMAPWAGPGARRP</sequence>
<protein>
    <submittedName>
        <fullName evidence="2">Uncharacterized protein</fullName>
    </submittedName>
</protein>
<reference evidence="2 3" key="1">
    <citation type="submission" date="2015-11" db="EMBL/GenBank/DDBJ databases">
        <title>Aspergillus lentulus strain IFM 54703T.</title>
        <authorList>
            <person name="Kusuya Y."/>
            <person name="Sakai K."/>
            <person name="Kamei K."/>
            <person name="Takahashi H."/>
            <person name="Yaguchi T."/>
        </authorList>
    </citation>
    <scope>NUCLEOTIDE SEQUENCE [LARGE SCALE GENOMIC DNA]</scope>
    <source>
        <strain evidence="2 3">IFM 54703</strain>
    </source>
</reference>
<proteinExistence type="predicted"/>
<evidence type="ECO:0000256" key="1">
    <source>
        <dbReference type="SAM" id="MobiDB-lite"/>
    </source>
</evidence>
<evidence type="ECO:0000313" key="3">
    <source>
        <dbReference type="Proteomes" id="UP000051487"/>
    </source>
</evidence>
<feature type="compositionally biased region" description="Low complexity" evidence="1">
    <location>
        <begin position="132"/>
        <end position="142"/>
    </location>
</feature>
<name>A0AAN4PQE9_ASPLE</name>
<comment type="caution">
    <text evidence="2">The sequence shown here is derived from an EMBL/GenBank/DDBJ whole genome shotgun (WGS) entry which is preliminary data.</text>
</comment>
<feature type="region of interest" description="Disordered" evidence="1">
    <location>
        <begin position="109"/>
        <end position="169"/>
    </location>
</feature>